<evidence type="ECO:0000313" key="2">
    <source>
        <dbReference type="EMBL" id="KAJ4980771.1"/>
    </source>
</evidence>
<organism evidence="2 3">
    <name type="scientific">Protea cynaroides</name>
    <dbReference type="NCBI Taxonomy" id="273540"/>
    <lineage>
        <taxon>Eukaryota</taxon>
        <taxon>Viridiplantae</taxon>
        <taxon>Streptophyta</taxon>
        <taxon>Embryophyta</taxon>
        <taxon>Tracheophyta</taxon>
        <taxon>Spermatophyta</taxon>
        <taxon>Magnoliopsida</taxon>
        <taxon>Proteales</taxon>
        <taxon>Proteaceae</taxon>
        <taxon>Protea</taxon>
    </lineage>
</organism>
<accession>A0A9Q0L1W0</accession>
<reference evidence="2" key="1">
    <citation type="journal article" date="2023" name="Plant J.">
        <title>The genome of the king protea, Protea cynaroides.</title>
        <authorList>
            <person name="Chang J."/>
            <person name="Duong T.A."/>
            <person name="Schoeman C."/>
            <person name="Ma X."/>
            <person name="Roodt D."/>
            <person name="Barker N."/>
            <person name="Li Z."/>
            <person name="Van de Peer Y."/>
            <person name="Mizrachi E."/>
        </authorList>
    </citation>
    <scope>NUCLEOTIDE SEQUENCE</scope>
    <source>
        <tissue evidence="2">Young leaves</tissue>
    </source>
</reference>
<keyword evidence="1" id="KW-1133">Transmembrane helix</keyword>
<dbReference type="Proteomes" id="UP001141806">
    <property type="component" value="Unassembled WGS sequence"/>
</dbReference>
<gene>
    <name evidence="2" type="ORF">NE237_031608</name>
</gene>
<proteinExistence type="predicted"/>
<keyword evidence="1" id="KW-0812">Transmembrane</keyword>
<sequence>MNMTDGSEHEACPPSCFQTAEELQLFLILLRKNRYPAEGNLENLSESFFSEHASSASDFARQDREGSRGAATIRGFRKEAAAATTIGSSICYWSQCRICYIWSWYGSWSFIVTSVWQYYIVLGHLALALVYWPRFRQTDPTNKSSAQSFYMLVWELLSVENLLTHFVC</sequence>
<protein>
    <submittedName>
        <fullName evidence="2">Uncharacterized protein</fullName>
    </submittedName>
</protein>
<feature type="transmembrane region" description="Helical" evidence="1">
    <location>
        <begin position="115"/>
        <end position="133"/>
    </location>
</feature>
<dbReference type="AlphaFoldDB" id="A0A9Q0L1W0"/>
<comment type="caution">
    <text evidence="2">The sequence shown here is derived from an EMBL/GenBank/DDBJ whole genome shotgun (WGS) entry which is preliminary data.</text>
</comment>
<name>A0A9Q0L1W0_9MAGN</name>
<evidence type="ECO:0000256" key="1">
    <source>
        <dbReference type="SAM" id="Phobius"/>
    </source>
</evidence>
<evidence type="ECO:0000313" key="3">
    <source>
        <dbReference type="Proteomes" id="UP001141806"/>
    </source>
</evidence>
<dbReference type="EMBL" id="JAMYWD010000001">
    <property type="protein sequence ID" value="KAJ4980771.1"/>
    <property type="molecule type" value="Genomic_DNA"/>
</dbReference>
<keyword evidence="1" id="KW-0472">Membrane</keyword>
<keyword evidence="3" id="KW-1185">Reference proteome</keyword>